<name>A0A3N5B1Q1_9THEO</name>
<evidence type="ECO:0000313" key="1">
    <source>
        <dbReference type="EMBL" id="RPF49550.1"/>
    </source>
</evidence>
<dbReference type="Proteomes" id="UP000282654">
    <property type="component" value="Unassembled WGS sequence"/>
</dbReference>
<evidence type="ECO:0000313" key="2">
    <source>
        <dbReference type="Proteomes" id="UP000282654"/>
    </source>
</evidence>
<organism evidence="1 2">
    <name type="scientific">Thermodesulfitimonas autotrophica</name>
    <dbReference type="NCBI Taxonomy" id="1894989"/>
    <lineage>
        <taxon>Bacteria</taxon>
        <taxon>Bacillati</taxon>
        <taxon>Bacillota</taxon>
        <taxon>Clostridia</taxon>
        <taxon>Thermoanaerobacterales</taxon>
        <taxon>Thermoanaerobacteraceae</taxon>
        <taxon>Thermodesulfitimonas</taxon>
    </lineage>
</organism>
<reference evidence="1 2" key="1">
    <citation type="submission" date="2018-11" db="EMBL/GenBank/DDBJ databases">
        <title>Genomic Encyclopedia of Type Strains, Phase IV (KMG-IV): sequencing the most valuable type-strain genomes for metagenomic binning, comparative biology and taxonomic classification.</title>
        <authorList>
            <person name="Goeker M."/>
        </authorList>
    </citation>
    <scope>NUCLEOTIDE SEQUENCE [LARGE SCALE GENOMIC DNA]</scope>
    <source>
        <strain evidence="1 2">DSM 102936</strain>
    </source>
</reference>
<sequence length="197" mass="21998">MLLYLYYALRMDSFSQAIHFINDSMEEDKRNRFGFGQVTVFLDTPEAEDEFVERLLASRRFSVVGMAENESLLEAFRKPGGNGCRSLPIKGSRGAERAAELAVRMLPTPYPSWEGDWDGMVVLRRPSPSTLAVVSACAWASEMLFLVSTIVDPSRHLFVVVLRPKGVLHEERGIAQHLVQTNMVRLAPNSLSSPPGD</sequence>
<gene>
    <name evidence="1" type="ORF">EDD75_0367</name>
</gene>
<accession>A0A3N5B1Q1</accession>
<keyword evidence="2" id="KW-1185">Reference proteome</keyword>
<dbReference type="AlphaFoldDB" id="A0A3N5B1Q1"/>
<protein>
    <submittedName>
        <fullName evidence="1">Uncharacterized protein</fullName>
    </submittedName>
</protein>
<dbReference type="EMBL" id="RKRE01000001">
    <property type="protein sequence ID" value="RPF49550.1"/>
    <property type="molecule type" value="Genomic_DNA"/>
</dbReference>
<proteinExistence type="predicted"/>
<comment type="caution">
    <text evidence="1">The sequence shown here is derived from an EMBL/GenBank/DDBJ whole genome shotgun (WGS) entry which is preliminary data.</text>
</comment>
<dbReference type="RefSeq" id="WP_123927170.1">
    <property type="nucleotide sequence ID" value="NZ_RKRE01000001.1"/>
</dbReference>